<organism evidence="1 2">
    <name type="scientific">Pseudoalteromonas issachenkonii</name>
    <dbReference type="NCBI Taxonomy" id="152297"/>
    <lineage>
        <taxon>Bacteria</taxon>
        <taxon>Pseudomonadati</taxon>
        <taxon>Pseudomonadota</taxon>
        <taxon>Gammaproteobacteria</taxon>
        <taxon>Alteromonadales</taxon>
        <taxon>Pseudoalteromonadaceae</taxon>
        <taxon>Pseudoalteromonas</taxon>
    </lineage>
</organism>
<accession>A0ABU9H2H8</accession>
<dbReference type="EMBL" id="JBAKAW010000012">
    <property type="protein sequence ID" value="MEL0655993.1"/>
    <property type="molecule type" value="Genomic_DNA"/>
</dbReference>
<gene>
    <name evidence="1" type="ORF">V6257_13230</name>
</gene>
<reference evidence="1 2" key="1">
    <citation type="submission" date="2024-02" db="EMBL/GenBank/DDBJ databases">
        <title>Bacteria isolated from the canopy kelp, Nereocystis luetkeana.</title>
        <authorList>
            <person name="Pfister C.A."/>
            <person name="Younker I.T."/>
            <person name="Light S.H."/>
        </authorList>
    </citation>
    <scope>NUCLEOTIDE SEQUENCE [LARGE SCALE GENOMIC DNA]</scope>
    <source>
        <strain evidence="1 2">TI.1.03</strain>
    </source>
</reference>
<protein>
    <submittedName>
        <fullName evidence="1">Uncharacterized protein</fullName>
    </submittedName>
</protein>
<name>A0ABU9H2H8_9GAMM</name>
<evidence type="ECO:0000313" key="2">
    <source>
        <dbReference type="Proteomes" id="UP001371391"/>
    </source>
</evidence>
<comment type="caution">
    <text evidence="1">The sequence shown here is derived from an EMBL/GenBank/DDBJ whole genome shotgun (WGS) entry which is preliminary data.</text>
</comment>
<dbReference type="RefSeq" id="WP_341603100.1">
    <property type="nucleotide sequence ID" value="NZ_JBAKAW010000012.1"/>
</dbReference>
<proteinExistence type="predicted"/>
<evidence type="ECO:0000313" key="1">
    <source>
        <dbReference type="EMBL" id="MEL0655993.1"/>
    </source>
</evidence>
<sequence>MLILGMVLLSLSVLFLVLGFRVFIKPKNEYMHNHKLTGSVRNALQGDINHASASSPEDISKGFTIDLRNGELVSCSQLSREAIKSA</sequence>
<dbReference type="Proteomes" id="UP001371391">
    <property type="component" value="Unassembled WGS sequence"/>
</dbReference>
<keyword evidence="2" id="KW-1185">Reference proteome</keyword>